<dbReference type="InterPro" id="IPR029066">
    <property type="entry name" value="PLP-binding_barrel"/>
</dbReference>
<dbReference type="KEGG" id="plig:NAG76_11705"/>
<dbReference type="InterPro" id="IPR009006">
    <property type="entry name" value="Ala_racemase/Decarboxylase_C"/>
</dbReference>
<feature type="modified residue" description="N6-(pyridoxal phosphate)lysine" evidence="5 6">
    <location>
        <position position="39"/>
    </location>
</feature>
<dbReference type="GO" id="GO:0030632">
    <property type="term" value="P:D-alanine biosynthetic process"/>
    <property type="evidence" value="ECO:0007669"/>
    <property type="project" value="UniProtKB-UniRule"/>
</dbReference>
<gene>
    <name evidence="9" type="primary">alr</name>
    <name evidence="9" type="ORF">NAG76_11705</name>
</gene>
<evidence type="ECO:0000313" key="10">
    <source>
        <dbReference type="Proteomes" id="UP001056756"/>
    </source>
</evidence>
<dbReference type="Gene3D" id="2.40.37.10">
    <property type="entry name" value="Lyase, Ornithine Decarboxylase, Chain A, domain 1"/>
    <property type="match status" value="1"/>
</dbReference>
<dbReference type="PANTHER" id="PTHR30511:SF0">
    <property type="entry name" value="ALANINE RACEMASE, CATABOLIC-RELATED"/>
    <property type="match status" value="1"/>
</dbReference>
<dbReference type="CDD" id="cd00430">
    <property type="entry name" value="PLPDE_III_AR"/>
    <property type="match status" value="1"/>
</dbReference>
<evidence type="ECO:0000256" key="6">
    <source>
        <dbReference type="PIRSR" id="PIRSR600821-50"/>
    </source>
</evidence>
<dbReference type="SUPFAM" id="SSF50621">
    <property type="entry name" value="Alanine racemase C-terminal domain-like"/>
    <property type="match status" value="1"/>
</dbReference>
<comment type="catalytic activity">
    <reaction evidence="1 5">
        <text>L-alanine = D-alanine</text>
        <dbReference type="Rhea" id="RHEA:20249"/>
        <dbReference type="ChEBI" id="CHEBI:57416"/>
        <dbReference type="ChEBI" id="CHEBI:57972"/>
        <dbReference type="EC" id="5.1.1.1"/>
    </reaction>
</comment>
<feature type="active site" description="Proton acceptor; specific for L-alanine" evidence="5">
    <location>
        <position position="268"/>
    </location>
</feature>
<dbReference type="Proteomes" id="UP001056756">
    <property type="component" value="Chromosome"/>
</dbReference>
<keyword evidence="3 5" id="KW-0663">Pyridoxal phosphate</keyword>
<dbReference type="AlphaFoldDB" id="A0A9J6Z8T3"/>
<evidence type="ECO:0000256" key="1">
    <source>
        <dbReference type="ARBA" id="ARBA00000316"/>
    </source>
</evidence>
<dbReference type="PRINTS" id="PR00992">
    <property type="entry name" value="ALARACEMASE"/>
</dbReference>
<dbReference type="NCBIfam" id="TIGR00492">
    <property type="entry name" value="alr"/>
    <property type="match status" value="1"/>
</dbReference>
<dbReference type="FunFam" id="3.20.20.10:FF:000002">
    <property type="entry name" value="Alanine racemase"/>
    <property type="match status" value="1"/>
</dbReference>
<dbReference type="HAMAP" id="MF_01201">
    <property type="entry name" value="Ala_racemase"/>
    <property type="match status" value="1"/>
</dbReference>
<dbReference type="Pfam" id="PF00842">
    <property type="entry name" value="Ala_racemase_C"/>
    <property type="match status" value="1"/>
</dbReference>
<dbReference type="InterPro" id="IPR000821">
    <property type="entry name" value="Ala_racemase"/>
</dbReference>
<feature type="binding site" evidence="5 7">
    <location>
        <position position="316"/>
    </location>
    <ligand>
        <name>substrate</name>
    </ligand>
</feature>
<protein>
    <recommendedName>
        <fullName evidence="5">Alanine racemase</fullName>
        <ecNumber evidence="5">5.1.1.1</ecNumber>
    </recommendedName>
</protein>
<evidence type="ECO:0000313" key="9">
    <source>
        <dbReference type="EMBL" id="URN92566.1"/>
    </source>
</evidence>
<dbReference type="InterPro" id="IPR020622">
    <property type="entry name" value="Ala_racemase_pyridoxalP-BS"/>
</dbReference>
<dbReference type="PROSITE" id="PS00395">
    <property type="entry name" value="ALANINE_RACEMASE"/>
    <property type="match status" value="1"/>
</dbReference>
<evidence type="ECO:0000256" key="7">
    <source>
        <dbReference type="PIRSR" id="PIRSR600821-52"/>
    </source>
</evidence>
<comment type="cofactor">
    <cofactor evidence="2 5 6">
        <name>pyridoxal 5'-phosphate</name>
        <dbReference type="ChEBI" id="CHEBI:597326"/>
    </cofactor>
</comment>
<dbReference type="FunFam" id="2.40.37.10:FF:000006">
    <property type="entry name" value="Alanine racemase"/>
    <property type="match status" value="1"/>
</dbReference>
<sequence length="391" mass="43547">MSTFYRPTWADISLDALHHNIEAVKSGLKEGTRLLASVKANAYGHGLVEISRAVERYGVDYLGVAFLDEALQLRKEGIQLPILVLGFVAPEHLHIAREYDVTIALYREDQLQAAASMEETANKRLKVHVKIDTGMGRLGILGHAEAIAFIEKAMAIPELYVEGVFTHYSKADEADKTYTSLQYDRFHAIECHIRQEGWDIPIIHAANSAGGMDTPQWSGDMVRLGIAMYGMYPSEEVNKDNIELKPVLSLKTKVVHVKETPSDWGISYGARYVTNEPEWIGTLPIGYADGYSRMLSGKIEVLLQGERIPVLGTICMDQCMVSLDKLKNYSMDSLLDEEVVLIGQQGEHTITTEQIAGLLGTINYELTCMIASRVPRRYIENNQIIAVSNGM</sequence>
<evidence type="ECO:0000259" key="8">
    <source>
        <dbReference type="SMART" id="SM01005"/>
    </source>
</evidence>
<dbReference type="InterPro" id="IPR001608">
    <property type="entry name" value="Ala_racemase_N"/>
</dbReference>
<evidence type="ECO:0000256" key="2">
    <source>
        <dbReference type="ARBA" id="ARBA00001933"/>
    </source>
</evidence>
<name>A0A9J6Z8T3_9BACL</name>
<feature type="active site" description="Proton acceptor; specific for D-alanine" evidence="5">
    <location>
        <position position="39"/>
    </location>
</feature>
<dbReference type="SMART" id="SM01005">
    <property type="entry name" value="Ala_racemase_C"/>
    <property type="match status" value="1"/>
</dbReference>
<evidence type="ECO:0000256" key="3">
    <source>
        <dbReference type="ARBA" id="ARBA00022898"/>
    </source>
</evidence>
<dbReference type="SUPFAM" id="SSF51419">
    <property type="entry name" value="PLP-binding barrel"/>
    <property type="match status" value="1"/>
</dbReference>
<dbReference type="GO" id="GO:0030170">
    <property type="term" value="F:pyridoxal phosphate binding"/>
    <property type="evidence" value="ECO:0007669"/>
    <property type="project" value="UniProtKB-UniRule"/>
</dbReference>
<feature type="domain" description="Alanine racemase C-terminal" evidence="8">
    <location>
        <begin position="247"/>
        <end position="379"/>
    </location>
</feature>
<keyword evidence="4 5" id="KW-0413">Isomerase</keyword>
<comment type="similarity">
    <text evidence="5">Belongs to the alanine racemase family.</text>
</comment>
<evidence type="ECO:0000256" key="5">
    <source>
        <dbReference type="HAMAP-Rule" id="MF_01201"/>
    </source>
</evidence>
<dbReference type="PANTHER" id="PTHR30511">
    <property type="entry name" value="ALANINE RACEMASE"/>
    <property type="match status" value="1"/>
</dbReference>
<dbReference type="EC" id="5.1.1.1" evidence="5"/>
<comment type="pathway">
    <text evidence="5">Amino-acid biosynthesis; D-alanine biosynthesis; D-alanine from L-alanine: step 1/1.</text>
</comment>
<dbReference type="EMBL" id="CP097899">
    <property type="protein sequence ID" value="URN92566.1"/>
    <property type="molecule type" value="Genomic_DNA"/>
</dbReference>
<dbReference type="GO" id="GO:0009252">
    <property type="term" value="P:peptidoglycan biosynthetic process"/>
    <property type="evidence" value="ECO:0007669"/>
    <property type="project" value="TreeGrafter"/>
</dbReference>
<dbReference type="InterPro" id="IPR011079">
    <property type="entry name" value="Ala_racemase_C"/>
</dbReference>
<evidence type="ECO:0000256" key="4">
    <source>
        <dbReference type="ARBA" id="ARBA00023235"/>
    </source>
</evidence>
<comment type="function">
    <text evidence="5">Catalyzes the interconversion of L-alanine and D-alanine. May also act on other amino acids.</text>
</comment>
<feature type="binding site" evidence="5 7">
    <location>
        <position position="137"/>
    </location>
    <ligand>
        <name>substrate</name>
    </ligand>
</feature>
<reference evidence="9" key="1">
    <citation type="submission" date="2022-05" db="EMBL/GenBank/DDBJ databases">
        <title>Novel bacterial taxa in a minimal lignocellulolytic consortium and its capacity to transform plastics disclosed by genome-resolved metagenomics.</title>
        <authorList>
            <person name="Rodriguez C.A.D."/>
            <person name="Diaz-Garcia L."/>
            <person name="Herrera K."/>
            <person name="Tarazona N.A."/>
            <person name="Sproer C."/>
            <person name="Overmann J."/>
            <person name="Jimenez D.J."/>
        </authorList>
    </citation>
    <scope>NUCLEOTIDE SEQUENCE</scope>
    <source>
        <strain evidence="9">MAG5</strain>
    </source>
</reference>
<dbReference type="GO" id="GO:0005829">
    <property type="term" value="C:cytosol"/>
    <property type="evidence" value="ECO:0007669"/>
    <property type="project" value="TreeGrafter"/>
</dbReference>
<accession>A0A9J6Z8T3</accession>
<dbReference type="Pfam" id="PF01168">
    <property type="entry name" value="Ala_racemase_N"/>
    <property type="match status" value="1"/>
</dbReference>
<dbReference type="Gene3D" id="3.20.20.10">
    <property type="entry name" value="Alanine racemase"/>
    <property type="match status" value="1"/>
</dbReference>
<dbReference type="GO" id="GO:0008784">
    <property type="term" value="F:alanine racemase activity"/>
    <property type="evidence" value="ECO:0007669"/>
    <property type="project" value="UniProtKB-UniRule"/>
</dbReference>
<organism evidence="9 10">
    <name type="scientific">Candidatus Pristimantibacillus lignocellulolyticus</name>
    <dbReference type="NCBI Taxonomy" id="2994561"/>
    <lineage>
        <taxon>Bacteria</taxon>
        <taxon>Bacillati</taxon>
        <taxon>Bacillota</taxon>
        <taxon>Bacilli</taxon>
        <taxon>Bacillales</taxon>
        <taxon>Paenibacillaceae</taxon>
        <taxon>Candidatus Pristimantibacillus</taxon>
    </lineage>
</organism>
<proteinExistence type="inferred from homology"/>